<dbReference type="PANTHER" id="PTHR12305">
    <property type="entry name" value="PHOSPHATASE WITH HOMOLOGY TO TENSIN"/>
    <property type="match status" value="1"/>
</dbReference>
<evidence type="ECO:0000256" key="22">
    <source>
        <dbReference type="SAM" id="MobiDB-lite"/>
    </source>
</evidence>
<dbReference type="Pfam" id="PF10409">
    <property type="entry name" value="PTEN_C2"/>
    <property type="match status" value="1"/>
</dbReference>
<evidence type="ECO:0000256" key="21">
    <source>
        <dbReference type="ARBA" id="ARBA00051341"/>
    </source>
</evidence>
<dbReference type="Gene3D" id="2.60.40.1110">
    <property type="match status" value="1"/>
</dbReference>
<evidence type="ECO:0000256" key="20">
    <source>
        <dbReference type="ARBA" id="ARBA00048832"/>
    </source>
</evidence>
<evidence type="ECO:0000256" key="16">
    <source>
        <dbReference type="ARBA" id="ARBA00043760"/>
    </source>
</evidence>
<dbReference type="EC" id="3.1.3.67" evidence="4"/>
<evidence type="ECO:0000256" key="15">
    <source>
        <dbReference type="ARBA" id="ARBA00043734"/>
    </source>
</evidence>
<dbReference type="GO" id="GO:0005886">
    <property type="term" value="C:plasma membrane"/>
    <property type="evidence" value="ECO:0007669"/>
    <property type="project" value="TreeGrafter"/>
</dbReference>
<dbReference type="InterPro" id="IPR014020">
    <property type="entry name" value="Tensin_C2-dom"/>
</dbReference>
<dbReference type="GO" id="GO:0008285">
    <property type="term" value="P:negative regulation of cell population proliferation"/>
    <property type="evidence" value="ECO:0007669"/>
    <property type="project" value="TreeGrafter"/>
</dbReference>
<feature type="compositionally biased region" description="Basic and acidic residues" evidence="22">
    <location>
        <begin position="857"/>
        <end position="869"/>
    </location>
</feature>
<dbReference type="GO" id="GO:0043005">
    <property type="term" value="C:neuron projection"/>
    <property type="evidence" value="ECO:0007669"/>
    <property type="project" value="UniProtKB-SubCell"/>
</dbReference>
<dbReference type="SMART" id="SM01326">
    <property type="entry name" value="PTEN_C2"/>
    <property type="match status" value="1"/>
</dbReference>
<dbReference type="InterPro" id="IPR003595">
    <property type="entry name" value="Tyr_Pase_cat"/>
</dbReference>
<dbReference type="GO" id="GO:0046856">
    <property type="term" value="P:phosphatidylinositol dephosphorylation"/>
    <property type="evidence" value="ECO:0007669"/>
    <property type="project" value="TreeGrafter"/>
</dbReference>
<gene>
    <name evidence="26" type="primary">CSON009531</name>
</gene>
<organism evidence="26">
    <name type="scientific">Culicoides sonorensis</name>
    <name type="common">Biting midge</name>
    <dbReference type="NCBI Taxonomy" id="179676"/>
    <lineage>
        <taxon>Eukaryota</taxon>
        <taxon>Metazoa</taxon>
        <taxon>Ecdysozoa</taxon>
        <taxon>Arthropoda</taxon>
        <taxon>Hexapoda</taxon>
        <taxon>Insecta</taxon>
        <taxon>Pterygota</taxon>
        <taxon>Neoptera</taxon>
        <taxon>Endopterygota</taxon>
        <taxon>Diptera</taxon>
        <taxon>Nematocera</taxon>
        <taxon>Chironomoidea</taxon>
        <taxon>Ceratopogonidae</taxon>
        <taxon>Ceratopogoninae</taxon>
        <taxon>Culicoides</taxon>
        <taxon>Monoculicoides</taxon>
    </lineage>
</organism>
<dbReference type="GO" id="GO:0005829">
    <property type="term" value="C:cytosol"/>
    <property type="evidence" value="ECO:0007669"/>
    <property type="project" value="TreeGrafter"/>
</dbReference>
<dbReference type="CDD" id="cd14509">
    <property type="entry name" value="PTP_PTEN"/>
    <property type="match status" value="1"/>
</dbReference>
<feature type="domain" description="Tyrosine specific protein phosphatases" evidence="23">
    <location>
        <begin position="104"/>
        <end position="161"/>
    </location>
</feature>
<dbReference type="GO" id="GO:0005634">
    <property type="term" value="C:nucleus"/>
    <property type="evidence" value="ECO:0007669"/>
    <property type="project" value="TreeGrafter"/>
</dbReference>
<dbReference type="PROSITE" id="PS50056">
    <property type="entry name" value="TYR_PHOSPHATASE_2"/>
    <property type="match status" value="1"/>
</dbReference>
<comment type="catalytic activity">
    <reaction evidence="20">
        <text>O-phospho-L-threonyl-[protein] + H2O = L-threonyl-[protein] + phosphate</text>
        <dbReference type="Rhea" id="RHEA:47004"/>
        <dbReference type="Rhea" id="RHEA-COMP:11060"/>
        <dbReference type="Rhea" id="RHEA-COMP:11605"/>
        <dbReference type="ChEBI" id="CHEBI:15377"/>
        <dbReference type="ChEBI" id="CHEBI:30013"/>
        <dbReference type="ChEBI" id="CHEBI:43474"/>
        <dbReference type="ChEBI" id="CHEBI:61977"/>
        <dbReference type="EC" id="3.1.3.16"/>
    </reaction>
    <physiologicalReaction direction="left-to-right" evidence="20">
        <dbReference type="Rhea" id="RHEA:47005"/>
    </physiologicalReaction>
</comment>
<evidence type="ECO:0000313" key="26">
    <source>
        <dbReference type="EMBL" id="SSX18395.1"/>
    </source>
</evidence>
<dbReference type="SMART" id="SM01301">
    <property type="entry name" value="PTPlike_phytase"/>
    <property type="match status" value="1"/>
</dbReference>
<keyword evidence="11" id="KW-0966">Cell projection</keyword>
<dbReference type="InterPro" id="IPR029021">
    <property type="entry name" value="Prot-tyrosine_phosphatase-like"/>
</dbReference>
<comment type="subcellular location">
    <subcellularLocation>
        <location evidence="1">Cell projection</location>
        <location evidence="1">Neuron projection</location>
    </subcellularLocation>
    <subcellularLocation>
        <location evidence="2">Cytoplasm</location>
    </subcellularLocation>
</comment>
<accession>A0A336LL10</accession>
<dbReference type="GO" id="GO:0051896">
    <property type="term" value="P:regulation of phosphatidylinositol 3-kinase/protein kinase B signal transduction"/>
    <property type="evidence" value="ECO:0007669"/>
    <property type="project" value="TreeGrafter"/>
</dbReference>
<dbReference type="InterPro" id="IPR045101">
    <property type="entry name" value="PTP_PTEN"/>
</dbReference>
<dbReference type="InterPro" id="IPR051281">
    <property type="entry name" value="Dual-spec_lipid-protein_phosph"/>
</dbReference>
<feature type="compositionally biased region" description="Polar residues" evidence="22">
    <location>
        <begin position="583"/>
        <end position="597"/>
    </location>
</feature>
<evidence type="ECO:0000256" key="13">
    <source>
        <dbReference type="ARBA" id="ARBA00034268"/>
    </source>
</evidence>
<evidence type="ECO:0000256" key="3">
    <source>
        <dbReference type="ARBA" id="ARBA00007881"/>
    </source>
</evidence>
<dbReference type="GO" id="GO:0048870">
    <property type="term" value="P:cell motility"/>
    <property type="evidence" value="ECO:0007669"/>
    <property type="project" value="TreeGrafter"/>
</dbReference>
<dbReference type="GO" id="GO:0050793">
    <property type="term" value="P:regulation of developmental process"/>
    <property type="evidence" value="ECO:0007669"/>
    <property type="project" value="UniProtKB-ARBA"/>
</dbReference>
<evidence type="ECO:0000256" key="9">
    <source>
        <dbReference type="ARBA" id="ARBA00022912"/>
    </source>
</evidence>
<feature type="region of interest" description="Disordered" evidence="22">
    <location>
        <begin position="427"/>
        <end position="458"/>
    </location>
</feature>
<evidence type="ECO:0000256" key="14">
    <source>
        <dbReference type="ARBA" id="ARBA00034338"/>
    </source>
</evidence>
<proteinExistence type="inferred from homology"/>
<dbReference type="InterPro" id="IPR016130">
    <property type="entry name" value="Tyr_Pase_AS"/>
</dbReference>
<feature type="region of interest" description="Disordered" evidence="22">
    <location>
        <begin position="963"/>
        <end position="995"/>
    </location>
</feature>
<dbReference type="InterPro" id="IPR035892">
    <property type="entry name" value="C2_domain_sf"/>
</dbReference>
<evidence type="ECO:0000256" key="4">
    <source>
        <dbReference type="ARBA" id="ARBA00013015"/>
    </source>
</evidence>
<evidence type="ECO:0000256" key="2">
    <source>
        <dbReference type="ARBA" id="ARBA00004496"/>
    </source>
</evidence>
<dbReference type="PROSITE" id="PS51181">
    <property type="entry name" value="PPASE_TENSIN"/>
    <property type="match status" value="1"/>
</dbReference>
<dbReference type="FunFam" id="3.90.190.10:FF:000029">
    <property type="entry name" value="Phosphatidylinositol 3,4,5-trisphosphate 3-phosphatase and dual-specificity protein phosphatase PTEN"/>
    <property type="match status" value="1"/>
</dbReference>
<dbReference type="PROSITE" id="PS00383">
    <property type="entry name" value="TYR_PHOSPHATASE_1"/>
    <property type="match status" value="1"/>
</dbReference>
<dbReference type="GO" id="GO:0004725">
    <property type="term" value="F:protein tyrosine phosphatase activity"/>
    <property type="evidence" value="ECO:0007669"/>
    <property type="project" value="UniProtKB-EC"/>
</dbReference>
<feature type="region of interest" description="Disordered" evidence="22">
    <location>
        <begin position="823"/>
        <end position="930"/>
    </location>
</feature>
<evidence type="ECO:0000259" key="24">
    <source>
        <dbReference type="PROSITE" id="PS51181"/>
    </source>
</evidence>
<dbReference type="SUPFAM" id="SSF52799">
    <property type="entry name" value="(Phosphotyrosine protein) phosphatases II"/>
    <property type="match status" value="1"/>
</dbReference>
<dbReference type="InterPro" id="IPR000387">
    <property type="entry name" value="Tyr_Pase_dom"/>
</dbReference>
<evidence type="ECO:0000256" key="1">
    <source>
        <dbReference type="ARBA" id="ARBA00004487"/>
    </source>
</evidence>
<evidence type="ECO:0000256" key="17">
    <source>
        <dbReference type="ARBA" id="ARBA00043762"/>
    </source>
</evidence>
<dbReference type="GO" id="GO:0043491">
    <property type="term" value="P:phosphatidylinositol 3-kinase/protein kinase B signal transduction"/>
    <property type="evidence" value="ECO:0007669"/>
    <property type="project" value="TreeGrafter"/>
</dbReference>
<feature type="compositionally biased region" description="Low complexity" evidence="22">
    <location>
        <begin position="894"/>
        <end position="907"/>
    </location>
</feature>
<dbReference type="SUPFAM" id="SSF49562">
    <property type="entry name" value="C2 domain (Calcium/lipid-binding domain, CaLB)"/>
    <property type="match status" value="1"/>
</dbReference>
<keyword evidence="7" id="KW-0963">Cytoplasm</keyword>
<dbReference type="EC" id="3.1.3.48" evidence="5"/>
<dbReference type="AlphaFoldDB" id="A0A336LL10"/>
<evidence type="ECO:0000259" key="25">
    <source>
        <dbReference type="PROSITE" id="PS51182"/>
    </source>
</evidence>
<dbReference type="EMBL" id="UFQT01000037">
    <property type="protein sequence ID" value="SSX18395.1"/>
    <property type="molecule type" value="Genomic_DNA"/>
</dbReference>
<evidence type="ECO:0000256" key="12">
    <source>
        <dbReference type="ARBA" id="ARBA00034256"/>
    </source>
</evidence>
<comment type="catalytic activity">
    <reaction evidence="12">
        <text>1,2-dihexadecanoyl-sn-glycero-3-phospho-(1D-myo-inositol-3,4,5-trisphosphate) + H2O = 1,2-dihexadecanoyl-sn-glycero-3-phospho-(1D-myo-inositol-4,5-bisphosphate) + phosphate</text>
        <dbReference type="Rhea" id="RHEA:43560"/>
        <dbReference type="ChEBI" id="CHEBI:15377"/>
        <dbReference type="ChEBI" id="CHEBI:43474"/>
        <dbReference type="ChEBI" id="CHEBI:83420"/>
        <dbReference type="ChEBI" id="CHEBI:83423"/>
    </reaction>
    <physiologicalReaction direction="left-to-right" evidence="12">
        <dbReference type="Rhea" id="RHEA:43561"/>
    </physiologicalReaction>
</comment>
<dbReference type="SMART" id="SM00404">
    <property type="entry name" value="PTPc_motif"/>
    <property type="match status" value="1"/>
</dbReference>
<keyword evidence="9" id="KW-0904">Protein phosphatase</keyword>
<name>A0A336LL10_CULSO</name>
<dbReference type="PANTHER" id="PTHR12305:SF81">
    <property type="entry name" value="PHOSPHATIDYLINOSITOL 3,4,5-TRISPHOSPHATE 3-PHOSPHATASE AND DUAL-SPECIFICITY PROTEIN PHOSPHATASE PTEN"/>
    <property type="match status" value="1"/>
</dbReference>
<evidence type="ECO:0000256" key="11">
    <source>
        <dbReference type="ARBA" id="ARBA00023273"/>
    </source>
</evidence>
<comment type="catalytic activity">
    <reaction evidence="21">
        <text>O-phospho-L-tyrosyl-[protein] + H2O = L-tyrosyl-[protein] + phosphate</text>
        <dbReference type="Rhea" id="RHEA:10684"/>
        <dbReference type="Rhea" id="RHEA-COMP:10136"/>
        <dbReference type="Rhea" id="RHEA-COMP:20101"/>
        <dbReference type="ChEBI" id="CHEBI:15377"/>
        <dbReference type="ChEBI" id="CHEBI:43474"/>
        <dbReference type="ChEBI" id="CHEBI:46858"/>
        <dbReference type="ChEBI" id="CHEBI:61978"/>
        <dbReference type="EC" id="3.1.3.48"/>
    </reaction>
    <physiologicalReaction direction="left-to-right" evidence="21">
        <dbReference type="Rhea" id="RHEA:10685"/>
    </physiologicalReaction>
</comment>
<comment type="catalytic activity">
    <reaction evidence="16">
        <text>a 1,2-diacyl-sn-glycero-3-phospho-(1D-myo-inositol-3,4,5-trisphosphate) + H2O = a 1,2-diacyl-sn-glycero-3-phospho-(1D-myo-inositol-4,5-bisphosphate) + phosphate</text>
        <dbReference type="Rhea" id="RHEA:25017"/>
        <dbReference type="ChEBI" id="CHEBI:15377"/>
        <dbReference type="ChEBI" id="CHEBI:43474"/>
        <dbReference type="ChEBI" id="CHEBI:57836"/>
        <dbReference type="ChEBI" id="CHEBI:58456"/>
        <dbReference type="EC" id="3.1.3.67"/>
    </reaction>
    <physiologicalReaction direction="left-to-right" evidence="16">
        <dbReference type="Rhea" id="RHEA:25018"/>
    </physiologicalReaction>
</comment>
<evidence type="ECO:0000256" key="6">
    <source>
        <dbReference type="ARBA" id="ARBA00013081"/>
    </source>
</evidence>
<feature type="region of interest" description="Disordered" evidence="22">
    <location>
        <begin position="581"/>
        <end position="600"/>
    </location>
</feature>
<dbReference type="InterPro" id="IPR029023">
    <property type="entry name" value="Tensin_phosphatase"/>
</dbReference>
<dbReference type="GO" id="GO:0016314">
    <property type="term" value="F:phosphatidylinositol-3,4,5-trisphosphate 3-phosphatase activity"/>
    <property type="evidence" value="ECO:0007669"/>
    <property type="project" value="UniProtKB-EC"/>
</dbReference>
<dbReference type="Gene3D" id="3.90.190.10">
    <property type="entry name" value="Protein tyrosine phosphatase superfamily"/>
    <property type="match status" value="1"/>
</dbReference>
<comment type="catalytic activity">
    <reaction evidence="15">
        <text>1D-myo-inositol 1,3,4,5-tetrakisphosphate + H2O = 1D-myo-inositol 1,4,5-trisphosphate + phosphate</text>
        <dbReference type="Rhea" id="RHEA:77155"/>
        <dbReference type="ChEBI" id="CHEBI:15377"/>
        <dbReference type="ChEBI" id="CHEBI:43474"/>
        <dbReference type="ChEBI" id="CHEBI:57895"/>
        <dbReference type="ChEBI" id="CHEBI:203600"/>
    </reaction>
    <physiologicalReaction direction="left-to-right" evidence="15">
        <dbReference type="Rhea" id="RHEA:77156"/>
    </physiologicalReaction>
</comment>
<feature type="compositionally biased region" description="Low complexity" evidence="22">
    <location>
        <begin position="831"/>
        <end position="842"/>
    </location>
</feature>
<dbReference type="VEuPathDB" id="VectorBase:CSON009531"/>
<dbReference type="GO" id="GO:0004722">
    <property type="term" value="F:protein serine/threonine phosphatase activity"/>
    <property type="evidence" value="ECO:0007669"/>
    <property type="project" value="UniProtKB-EC"/>
</dbReference>
<reference evidence="26" key="1">
    <citation type="submission" date="2018-07" db="EMBL/GenBank/DDBJ databases">
        <authorList>
            <person name="Quirk P.G."/>
            <person name="Krulwich T.A."/>
        </authorList>
    </citation>
    <scope>NUCLEOTIDE SEQUENCE</scope>
</reference>
<evidence type="ECO:0000256" key="19">
    <source>
        <dbReference type="ARBA" id="ARBA00047986"/>
    </source>
</evidence>
<keyword evidence="8" id="KW-0378">Hydrolase</keyword>
<feature type="compositionally biased region" description="Polar residues" evidence="22">
    <location>
        <begin position="976"/>
        <end position="988"/>
    </location>
</feature>
<evidence type="ECO:0000256" key="8">
    <source>
        <dbReference type="ARBA" id="ARBA00022801"/>
    </source>
</evidence>
<evidence type="ECO:0000259" key="23">
    <source>
        <dbReference type="PROSITE" id="PS50056"/>
    </source>
</evidence>
<dbReference type="PROSITE" id="PS51182">
    <property type="entry name" value="C2_TENSIN"/>
    <property type="match status" value="1"/>
</dbReference>
<dbReference type="Pfam" id="PF22785">
    <property type="entry name" value="Tc-R-P"/>
    <property type="match status" value="1"/>
</dbReference>
<sequence>MDRPISTIKELVSKRRKRYTQDGFNLDLAYITPRVIAMGFPAEKVEGLYRNHIDDVKRFLDTKHKNQYKVYNLCSERKYDLCRFEHVERYPFDDHNPPKIQLIKDFCDDVHKWLTADNNNVAAVHCKAGKGRTGTMICCYLLYAGEYKSAADALLHYAQKRTHDAKGVTIPSQRRYVEYYSYLLKSGKMYNPVAMQICEIKLYPPPLIYSHQGTISYSISTTNSKKHYAPGPQFKKQDSCVTIRLDVCIPLDGDIKIDFFWNKMLKKEKLFHFWFNTFFVDELADVLPDGSLSYKLRKCELDDAHKDKAHKTYSEDFMVEVILQKIPCGPFAKPRSIAFDNNTNNCNNSNNHNILTQQNNISPTNGQTMYTHHHRNQYHRHHMATNNTFNNYRPPIIASGGPCSAVDGGIDHVDSSNNSNCRNMEVLNPNPMVDMQIPSETSETSSSSEPSSSSEEWESGECCNHIIYSNYKIDGSSCSNYSDNNNKQEMQANNSNKQLDVMKCGVLNLVNSDYNCSDNIEECDDNSKKLIHLDYLDKKLGTNEMKHGQESRNKTHYSDDNYYLGSSVSLAAAVSIPSISSSQNNTESHLSTTSASPPTKILTQRKKFKAKTDITVSGKKIRWLANMKSDPDFRETLNKNVHFRPSAGLSPVRTSNDSLNSDYYSSICDKQLSFGSPAKSPSELTRLARVQESTHKTECSDIVVANKKKTPPIPEFRDVVPPNTPTTPYLPNSAHVTHTTADRKSPAKLEPTSFKQRFFNFTRREHEHHVSPNKIDQISILTMENEISGVNKHENNIDSVSSQSKASSKFSFRDLKHEIQSAIKSHHQHNNNRSSSTSSNGKSSDKSMDNDSNMESNENKKSNSDKKPNDSNFRSGSEMVHGVVNKLGPSFGGSNSTSTSSSLSSTTEVGLTPSASHNNNNVTPTKSTRTEFMDFAKRRLSKSLVKYRLLSEPEIGNLIKQDHQQLQEQQDESLQKNQQDQQTAQSDDINNINNHQCNNINLNNLNVDHSNGIHNNSTNNMAMDVTTTATNNSNNGQSNNYLKA</sequence>
<comment type="catalytic activity">
    <reaction evidence="13">
        <text>1,2-dioctanoyl-sn-glycero-3-phospho-(1D-myo-inositol-3,4,5-trisphosphate) + H2O = 1,2-dioctanoyl-sn-glycero-3-phospho-(1D-myo-inositol-4,5-bisphosphate) + phosphate</text>
        <dbReference type="Rhea" id="RHEA:43552"/>
        <dbReference type="ChEBI" id="CHEBI:15377"/>
        <dbReference type="ChEBI" id="CHEBI:43474"/>
        <dbReference type="ChEBI" id="CHEBI:83416"/>
        <dbReference type="ChEBI" id="CHEBI:83419"/>
    </reaction>
    <physiologicalReaction direction="left-to-right" evidence="13">
        <dbReference type="Rhea" id="RHEA:43553"/>
    </physiologicalReaction>
</comment>
<feature type="domain" description="C2 tensin-type" evidence="25">
    <location>
        <begin position="179"/>
        <end position="326"/>
    </location>
</feature>
<feature type="compositionally biased region" description="Polar residues" evidence="22">
    <location>
        <begin position="913"/>
        <end position="927"/>
    </location>
</feature>
<feature type="region of interest" description="Disordered" evidence="22">
    <location>
        <begin position="713"/>
        <end position="748"/>
    </location>
</feature>
<comment type="catalytic activity">
    <reaction evidence="17">
        <text>1D-myo-inositol 1,3,4,5,6-pentakisphosphate + H2O = 1D-myo-inositol 1,4,5,6-tetrakisphosphate + phosphate</text>
        <dbReference type="Rhea" id="RHEA:77143"/>
        <dbReference type="ChEBI" id="CHEBI:15377"/>
        <dbReference type="ChEBI" id="CHEBI:43474"/>
        <dbReference type="ChEBI" id="CHEBI:57627"/>
        <dbReference type="ChEBI" id="CHEBI:57733"/>
    </reaction>
    <physiologicalReaction direction="left-to-right" evidence="17">
        <dbReference type="Rhea" id="RHEA:77144"/>
    </physiologicalReaction>
</comment>
<comment type="catalytic activity">
    <reaction evidence="19">
        <text>O-phospho-L-seryl-[protein] + H2O = L-seryl-[protein] + phosphate</text>
        <dbReference type="Rhea" id="RHEA:20629"/>
        <dbReference type="Rhea" id="RHEA-COMP:9863"/>
        <dbReference type="Rhea" id="RHEA-COMP:11604"/>
        <dbReference type="ChEBI" id="CHEBI:15377"/>
        <dbReference type="ChEBI" id="CHEBI:29999"/>
        <dbReference type="ChEBI" id="CHEBI:43474"/>
        <dbReference type="ChEBI" id="CHEBI:83421"/>
        <dbReference type="EC" id="3.1.3.16"/>
    </reaction>
    <physiologicalReaction direction="left-to-right" evidence="19">
        <dbReference type="Rhea" id="RHEA:20630"/>
    </physiologicalReaction>
</comment>
<evidence type="ECO:0000256" key="7">
    <source>
        <dbReference type="ARBA" id="ARBA00022490"/>
    </source>
</evidence>
<dbReference type="EC" id="3.1.3.16" evidence="6"/>
<comment type="similarity">
    <text evidence="3">Belongs to the PTEN phosphatase protein family.</text>
</comment>
<feature type="compositionally biased region" description="Low complexity" evidence="22">
    <location>
        <begin position="438"/>
        <end position="454"/>
    </location>
</feature>
<evidence type="ECO:0000256" key="10">
    <source>
        <dbReference type="ARBA" id="ARBA00023098"/>
    </source>
</evidence>
<evidence type="ECO:0000256" key="5">
    <source>
        <dbReference type="ARBA" id="ARBA00013064"/>
    </source>
</evidence>
<keyword evidence="10" id="KW-0443">Lipid metabolism</keyword>
<feature type="domain" description="Phosphatase tensin-type" evidence="24">
    <location>
        <begin position="17"/>
        <end position="187"/>
    </location>
</feature>
<protein>
    <recommendedName>
        <fullName evidence="14">Phosphatidylinositol 3,4,5-trisphosphate 3-phosphatase and dual-specificity protein phosphatase PTEN</fullName>
        <ecNumber evidence="6">3.1.3.16</ecNumber>
        <ecNumber evidence="5">3.1.3.48</ecNumber>
        <ecNumber evidence="4">3.1.3.67</ecNumber>
    </recommendedName>
    <alternativeName>
        <fullName evidence="18">Inositol polyphosphate 3-phosphatase</fullName>
    </alternativeName>
</protein>
<evidence type="ECO:0000256" key="18">
    <source>
        <dbReference type="ARBA" id="ARBA00044309"/>
    </source>
</evidence>